<reference evidence="2 3" key="1">
    <citation type="journal article" date="2017" name="Genome Announc.">
        <title>Complete Genome Sequences of Two Acetylene-Fermenting Pelobacter acetylenicus Strains.</title>
        <authorList>
            <person name="Sutton J.M."/>
            <person name="Baesman S.M."/>
            <person name="Fierst J.L."/>
            <person name="Poret-Peterson A.T."/>
            <person name="Oremland R.S."/>
            <person name="Dunlap D.S."/>
            <person name="Akob D.M."/>
        </authorList>
    </citation>
    <scope>NUCLEOTIDE SEQUENCE [LARGE SCALE GENOMIC DNA]</scope>
    <source>
        <strain evidence="2 3">DSM 3247</strain>
    </source>
</reference>
<evidence type="ECO:0000256" key="1">
    <source>
        <dbReference type="SAM" id="Phobius"/>
    </source>
</evidence>
<feature type="transmembrane region" description="Helical" evidence="1">
    <location>
        <begin position="86"/>
        <end position="108"/>
    </location>
</feature>
<name>A0A1L3GIC6_SYNAC</name>
<feature type="transmembrane region" description="Helical" evidence="1">
    <location>
        <begin position="348"/>
        <end position="366"/>
    </location>
</feature>
<keyword evidence="3" id="KW-1185">Reference proteome</keyword>
<evidence type="ECO:0000313" key="3">
    <source>
        <dbReference type="Proteomes" id="UP000182264"/>
    </source>
</evidence>
<feature type="transmembrane region" description="Helical" evidence="1">
    <location>
        <begin position="218"/>
        <end position="237"/>
    </location>
</feature>
<dbReference type="PANTHER" id="PTHR37422:SF13">
    <property type="entry name" value="LIPOPOLYSACCHARIDE BIOSYNTHESIS PROTEIN PA4999-RELATED"/>
    <property type="match status" value="1"/>
</dbReference>
<dbReference type="EMBL" id="CP015518">
    <property type="protein sequence ID" value="APG25674.1"/>
    <property type="molecule type" value="Genomic_DNA"/>
</dbReference>
<keyword evidence="1" id="KW-0812">Transmembrane</keyword>
<dbReference type="PANTHER" id="PTHR37422">
    <property type="entry name" value="TEICHURONIC ACID BIOSYNTHESIS PROTEIN TUAE"/>
    <property type="match status" value="1"/>
</dbReference>
<feature type="transmembrane region" description="Helical" evidence="1">
    <location>
        <begin position="311"/>
        <end position="336"/>
    </location>
</feature>
<dbReference type="InterPro" id="IPR051533">
    <property type="entry name" value="WaaL-like"/>
</dbReference>
<sequence>MFVVKLVFLFLLWGKILYSKVSKEFRKSDYPYHVLFFLFFGYCVFNIFISSFDPLVWFIGLISYFFYAVYALAVPIGFKSENNILYFMKAVICVSFVCYIFGILQYYLPPSHFLNRYASDSSEYIALAGGSVRITSIFNYIAGFTTFISFSLPITFLGYLISDRIWPKLFCLMVLSIGLFNVFATGSRAIVAYVFISKMIVLFSYNNLFRLKSKIKSLGFATFFVAVLFFLFANNYFDFDSYYTFNDRLSGVNDSSVGRVFWMLSAVPDAFDKVGFGGLGLGGTNNIVLSMGKGLGSGDNLWFLTNELDQLLSRIIIEIGLSGFFIYASMMIFMMYDICKKTSAIKDPNLKILSITLASTIIQYFTMMNSNLFNWLGSVHFSLVVGFIICIYNVDKTKINNYKNV</sequence>
<feature type="transmembrane region" description="Helical" evidence="1">
    <location>
        <begin position="190"/>
        <end position="206"/>
    </location>
</feature>
<dbReference type="Proteomes" id="UP000182264">
    <property type="component" value="Chromosome"/>
</dbReference>
<gene>
    <name evidence="2" type="ORF">A7E75_12115</name>
</gene>
<feature type="transmembrane region" description="Helical" evidence="1">
    <location>
        <begin position="165"/>
        <end position="184"/>
    </location>
</feature>
<evidence type="ECO:0000313" key="2">
    <source>
        <dbReference type="EMBL" id="APG25674.1"/>
    </source>
</evidence>
<accession>A0A1L3GIC6</accession>
<evidence type="ECO:0008006" key="4">
    <source>
        <dbReference type="Google" id="ProtNLM"/>
    </source>
</evidence>
<keyword evidence="1" id="KW-1133">Transmembrane helix</keyword>
<organism evidence="2 3">
    <name type="scientific">Syntrophotalea acetylenica</name>
    <name type="common">Pelobacter acetylenicus</name>
    <dbReference type="NCBI Taxonomy" id="29542"/>
    <lineage>
        <taxon>Bacteria</taxon>
        <taxon>Pseudomonadati</taxon>
        <taxon>Thermodesulfobacteriota</taxon>
        <taxon>Desulfuromonadia</taxon>
        <taxon>Desulfuromonadales</taxon>
        <taxon>Syntrophotaleaceae</taxon>
        <taxon>Syntrophotalea</taxon>
    </lineage>
</organism>
<dbReference type="AlphaFoldDB" id="A0A1L3GIC6"/>
<feature type="transmembrane region" description="Helical" evidence="1">
    <location>
        <begin position="30"/>
        <end position="49"/>
    </location>
</feature>
<feature type="transmembrane region" description="Helical" evidence="1">
    <location>
        <begin position="55"/>
        <end position="74"/>
    </location>
</feature>
<keyword evidence="1" id="KW-0472">Membrane</keyword>
<protein>
    <recommendedName>
        <fullName evidence="4">O-antigen polymerase</fullName>
    </recommendedName>
</protein>
<proteinExistence type="predicted"/>
<feature type="transmembrane region" description="Helical" evidence="1">
    <location>
        <begin position="137"/>
        <end position="158"/>
    </location>
</feature>
<feature type="transmembrane region" description="Helical" evidence="1">
    <location>
        <begin position="372"/>
        <end position="394"/>
    </location>
</feature>